<dbReference type="PANTHER" id="PTHR44259:SF93">
    <property type="entry name" value="PROTEIN, PUTATIVE (DUF295)-RELATED"/>
    <property type="match status" value="1"/>
</dbReference>
<dbReference type="InterPro" id="IPR036047">
    <property type="entry name" value="F-box-like_dom_sf"/>
</dbReference>
<accession>A0ABD3A162</accession>
<dbReference type="Pfam" id="PF03478">
    <property type="entry name" value="Beta-prop_KIB1-4"/>
    <property type="match status" value="1"/>
</dbReference>
<dbReference type="InterPro" id="IPR050942">
    <property type="entry name" value="F-box_BR-signaling"/>
</dbReference>
<evidence type="ECO:0000313" key="2">
    <source>
        <dbReference type="EMBL" id="KAL3524305.1"/>
    </source>
</evidence>
<organism evidence="2 3">
    <name type="scientific">Cinchona calisaya</name>
    <dbReference type="NCBI Taxonomy" id="153742"/>
    <lineage>
        <taxon>Eukaryota</taxon>
        <taxon>Viridiplantae</taxon>
        <taxon>Streptophyta</taxon>
        <taxon>Embryophyta</taxon>
        <taxon>Tracheophyta</taxon>
        <taxon>Spermatophyta</taxon>
        <taxon>Magnoliopsida</taxon>
        <taxon>eudicotyledons</taxon>
        <taxon>Gunneridae</taxon>
        <taxon>Pentapetalae</taxon>
        <taxon>asterids</taxon>
        <taxon>lamiids</taxon>
        <taxon>Gentianales</taxon>
        <taxon>Rubiaceae</taxon>
        <taxon>Cinchonoideae</taxon>
        <taxon>Cinchoneae</taxon>
        <taxon>Cinchona</taxon>
    </lineage>
</organism>
<evidence type="ECO:0000259" key="1">
    <source>
        <dbReference type="Pfam" id="PF03478"/>
    </source>
</evidence>
<evidence type="ECO:0000313" key="3">
    <source>
        <dbReference type="Proteomes" id="UP001630127"/>
    </source>
</evidence>
<gene>
    <name evidence="2" type="ORF">ACH5RR_017139</name>
</gene>
<keyword evidence="3" id="KW-1185">Reference proteome</keyword>
<feature type="domain" description="KIB1-4 beta-propeller" evidence="1">
    <location>
        <begin position="68"/>
        <end position="343"/>
    </location>
</feature>
<proteinExistence type="predicted"/>
<sequence>METREGWAWLPDLLLDTIIKNLILPADYIRFGAVCKHWHSIAVGIVQNNTCPMLMIPTKDSSKERRSLYNVIQSKNYDIELPIPFNRRCCGCSHGWLAFAMDDLVITLFNPFLGKQIDLPRLLNLEPEYDPQYYVRKVVLSADPFTNPDDYEVVAIYGGMERLALLRVGQKTWIRIPVQKSVRQKFVASDVIYYQGLIYAVNFHNKCMCGRIIKVDTTARTIATVARWKVNSPDEVNYVQAKSYLVESSTGELLIINRLLPYKDKISKGERIGFTSKLKIHKIGRNGEKSMLNVLGNDALFLGDNQSTSILASKFSGCRPNSIYFTDDYIDFCYPNGPRDMGILNLKDGTFECHYLPNPSHRAMPPPIWIAPTPAMFRLRHSSMSTVSR</sequence>
<dbReference type="SUPFAM" id="SSF81383">
    <property type="entry name" value="F-box domain"/>
    <property type="match status" value="1"/>
</dbReference>
<protein>
    <recommendedName>
        <fullName evidence="1">KIB1-4 beta-propeller domain-containing protein</fullName>
    </recommendedName>
</protein>
<dbReference type="AlphaFoldDB" id="A0ABD3A162"/>
<dbReference type="EMBL" id="JBJUIK010000007">
    <property type="protein sequence ID" value="KAL3524305.1"/>
    <property type="molecule type" value="Genomic_DNA"/>
</dbReference>
<dbReference type="CDD" id="cd09917">
    <property type="entry name" value="F-box_SF"/>
    <property type="match status" value="1"/>
</dbReference>
<name>A0ABD3A162_9GENT</name>
<dbReference type="Proteomes" id="UP001630127">
    <property type="component" value="Unassembled WGS sequence"/>
</dbReference>
<dbReference type="PANTHER" id="PTHR44259">
    <property type="entry name" value="OS07G0183000 PROTEIN-RELATED"/>
    <property type="match status" value="1"/>
</dbReference>
<comment type="caution">
    <text evidence="2">The sequence shown here is derived from an EMBL/GenBank/DDBJ whole genome shotgun (WGS) entry which is preliminary data.</text>
</comment>
<dbReference type="InterPro" id="IPR005174">
    <property type="entry name" value="KIB1-4_b-propeller"/>
</dbReference>
<reference evidence="2 3" key="1">
    <citation type="submission" date="2024-11" db="EMBL/GenBank/DDBJ databases">
        <title>A near-complete genome assembly of Cinchona calisaya.</title>
        <authorList>
            <person name="Lian D.C."/>
            <person name="Zhao X.W."/>
            <person name="Wei L."/>
        </authorList>
    </citation>
    <scope>NUCLEOTIDE SEQUENCE [LARGE SCALE GENOMIC DNA]</scope>
    <source>
        <tissue evidence="2">Nenye</tissue>
    </source>
</reference>